<evidence type="ECO:0000313" key="1">
    <source>
        <dbReference type="Proteomes" id="UP000515153"/>
    </source>
</evidence>
<protein>
    <submittedName>
        <fullName evidence="2">Uncharacterized protein</fullName>
    </submittedName>
</protein>
<keyword evidence="1" id="KW-1185">Reference proteome</keyword>
<dbReference type="Proteomes" id="UP000515153">
    <property type="component" value="Unplaced"/>
</dbReference>
<dbReference type="AlphaFoldDB" id="A0A6P8BFH2"/>
<reference evidence="2" key="1">
    <citation type="journal article" date="2019" name="Mol. Biol. Evol.">
        <title>Blast fungal genomes show frequent chromosomal changes, gene gains and losses, and effector gene turnover.</title>
        <authorList>
            <person name="Gomez Luciano L.B."/>
            <person name="Jason Tsai I."/>
            <person name="Chuma I."/>
            <person name="Tosa Y."/>
            <person name="Chen Y.H."/>
            <person name="Li J.Y."/>
            <person name="Li M.Y."/>
            <person name="Jade Lu M.Y."/>
            <person name="Nakayashiki H."/>
            <person name="Li W.H."/>
        </authorList>
    </citation>
    <scope>NUCLEOTIDE SEQUENCE</scope>
    <source>
        <strain evidence="2">NI907</strain>
    </source>
</reference>
<reference evidence="2" key="3">
    <citation type="submission" date="2025-08" db="UniProtKB">
        <authorList>
            <consortium name="RefSeq"/>
        </authorList>
    </citation>
    <scope>IDENTIFICATION</scope>
    <source>
        <strain evidence="2">NI907</strain>
    </source>
</reference>
<proteinExistence type="predicted"/>
<gene>
    <name evidence="2" type="ORF">PgNI_00326</name>
</gene>
<name>A0A6P8BFH2_PYRGI</name>
<organism evidence="1 2">
    <name type="scientific">Pyricularia grisea</name>
    <name type="common">Crabgrass-specific blast fungus</name>
    <name type="synonym">Magnaporthe grisea</name>
    <dbReference type="NCBI Taxonomy" id="148305"/>
    <lineage>
        <taxon>Eukaryota</taxon>
        <taxon>Fungi</taxon>
        <taxon>Dikarya</taxon>
        <taxon>Ascomycota</taxon>
        <taxon>Pezizomycotina</taxon>
        <taxon>Sordariomycetes</taxon>
        <taxon>Sordariomycetidae</taxon>
        <taxon>Magnaporthales</taxon>
        <taxon>Pyriculariaceae</taxon>
        <taxon>Pyricularia</taxon>
    </lineage>
</organism>
<accession>A0A6P8BFH2</accession>
<evidence type="ECO:0000313" key="2">
    <source>
        <dbReference type="RefSeq" id="XP_030985801.1"/>
    </source>
</evidence>
<reference evidence="2" key="2">
    <citation type="submission" date="2019-10" db="EMBL/GenBank/DDBJ databases">
        <authorList>
            <consortium name="NCBI Genome Project"/>
        </authorList>
    </citation>
    <scope>NUCLEOTIDE SEQUENCE</scope>
    <source>
        <strain evidence="2">NI907</strain>
    </source>
</reference>
<dbReference type="RefSeq" id="XP_030985801.1">
    <property type="nucleotide sequence ID" value="XM_031120408.1"/>
</dbReference>
<dbReference type="KEGG" id="pgri:PgNI_00326"/>
<sequence>MSCLCRVSRYRTEQSAWKAIEVTASQLGKLGRDPPPNTDASQEQRLVELFTSGGGGAPAADRLT</sequence>
<dbReference type="GeneID" id="41955322"/>